<dbReference type="PANTHER" id="PTHR12149">
    <property type="entry name" value="FRUCTOSAMINE 3 KINASE-RELATED PROTEIN"/>
    <property type="match status" value="1"/>
</dbReference>
<dbReference type="Proteomes" id="UP000051884">
    <property type="component" value="Unassembled WGS sequence"/>
</dbReference>
<dbReference type="InterPro" id="IPR016477">
    <property type="entry name" value="Fructo-/Ketosamine-3-kinase"/>
</dbReference>
<dbReference type="PANTHER" id="PTHR12149:SF8">
    <property type="entry name" value="PROTEIN-RIBULOSAMINE 3-KINASE"/>
    <property type="match status" value="1"/>
</dbReference>
<gene>
    <name evidence="2" type="ORF">IV59_GL001415</name>
</gene>
<accession>A0ABR5QAM1</accession>
<keyword evidence="3" id="KW-1185">Reference proteome</keyword>
<dbReference type="SUPFAM" id="SSF56112">
    <property type="entry name" value="Protein kinase-like (PK-like)"/>
    <property type="match status" value="1"/>
</dbReference>
<dbReference type="GO" id="GO:0016301">
    <property type="term" value="F:kinase activity"/>
    <property type="evidence" value="ECO:0007669"/>
    <property type="project" value="UniProtKB-KW"/>
</dbReference>
<dbReference type="Pfam" id="PF03881">
    <property type="entry name" value="Fructosamin_kin"/>
    <property type="match status" value="1"/>
</dbReference>
<dbReference type="EMBL" id="JQCH01000003">
    <property type="protein sequence ID" value="KRO10724.1"/>
    <property type="molecule type" value="Genomic_DNA"/>
</dbReference>
<proteinExistence type="inferred from homology"/>
<sequence>MKEVKLMTELNENWLNQLPVNNIKQSRPVSGGDINDAYQIITEDQTKYFLKVQPQHSKSYFDHEAAGLKLIGQVIMTPKPIAQGEINGDAYLLLNWIDDGSGSQHDLGVAVATMHQQHQTKFGFDHNHQSGNILKNNHWQSSWSTFYTEQRLDVLVEAANQNHVWNTWRQTHFDQMRLTFVNYYRNHEVIPSLLHGDLWSGNYMFSTDGTPILIDPDVFYGDRELDLAMTTIFGGFNDQFYQAYQDIYPLASGFEERLPWYQFYYLCMHLNLFGETYGGSVDRILGNY</sequence>
<dbReference type="Gene3D" id="3.30.200.20">
    <property type="entry name" value="Phosphorylase Kinase, domain 1"/>
    <property type="match status" value="1"/>
</dbReference>
<evidence type="ECO:0000313" key="2">
    <source>
        <dbReference type="EMBL" id="KRO10724.1"/>
    </source>
</evidence>
<comment type="caution">
    <text evidence="2">The sequence shown here is derived from an EMBL/GenBank/DDBJ whole genome shotgun (WGS) entry which is preliminary data.</text>
</comment>
<name>A0ABR5QAM1_9LACO</name>
<dbReference type="PIRSF" id="PIRSF006221">
    <property type="entry name" value="Ketosamine-3-kinase"/>
    <property type="match status" value="1"/>
</dbReference>
<protein>
    <submittedName>
        <fullName evidence="2">Fructosamine kinase</fullName>
    </submittedName>
</protein>
<keyword evidence="1" id="KW-0808">Transferase</keyword>
<evidence type="ECO:0000313" key="3">
    <source>
        <dbReference type="Proteomes" id="UP000051884"/>
    </source>
</evidence>
<dbReference type="InterPro" id="IPR011009">
    <property type="entry name" value="Kinase-like_dom_sf"/>
</dbReference>
<reference evidence="2 3" key="1">
    <citation type="journal article" date="2015" name="Genome Announc.">
        <title>Expanding the biotechnology potential of lactobacilli through comparative genomics of 213 strains and associated genera.</title>
        <authorList>
            <person name="Sun Z."/>
            <person name="Harris H.M."/>
            <person name="McCann A."/>
            <person name="Guo C."/>
            <person name="Argimon S."/>
            <person name="Zhang W."/>
            <person name="Yang X."/>
            <person name="Jeffery I.B."/>
            <person name="Cooney J.C."/>
            <person name="Kagawa T.F."/>
            <person name="Liu W."/>
            <person name="Song Y."/>
            <person name="Salvetti E."/>
            <person name="Wrobel A."/>
            <person name="Rasinkangas P."/>
            <person name="Parkhill J."/>
            <person name="Rea M.C."/>
            <person name="O'Sullivan O."/>
            <person name="Ritari J."/>
            <person name="Douillard F.P."/>
            <person name="Paul Ross R."/>
            <person name="Yang R."/>
            <person name="Briner A.E."/>
            <person name="Felis G.E."/>
            <person name="de Vos W.M."/>
            <person name="Barrangou R."/>
            <person name="Klaenhammer T.R."/>
            <person name="Caufield P.W."/>
            <person name="Cui Y."/>
            <person name="Zhang H."/>
            <person name="O'Toole P.W."/>
        </authorList>
    </citation>
    <scope>NUCLEOTIDE SEQUENCE [LARGE SCALE GENOMIC DNA]</scope>
    <source>
        <strain evidence="2 3">DSM 26202</strain>
    </source>
</reference>
<organism evidence="2 3">
    <name type="scientific">Paucilactobacillus hokkaidonensis</name>
    <dbReference type="NCBI Taxonomy" id="1193095"/>
    <lineage>
        <taxon>Bacteria</taxon>
        <taxon>Bacillati</taxon>
        <taxon>Bacillota</taxon>
        <taxon>Bacilli</taxon>
        <taxon>Lactobacillales</taxon>
        <taxon>Lactobacillaceae</taxon>
        <taxon>Paucilactobacillus</taxon>
    </lineage>
</organism>
<keyword evidence="1 2" id="KW-0418">Kinase</keyword>
<comment type="similarity">
    <text evidence="1">Belongs to the fructosamine kinase family.</text>
</comment>
<dbReference type="Gene3D" id="3.90.1200.10">
    <property type="match status" value="1"/>
</dbReference>
<evidence type="ECO:0000256" key="1">
    <source>
        <dbReference type="PIRNR" id="PIRNR006221"/>
    </source>
</evidence>